<evidence type="ECO:0000256" key="1">
    <source>
        <dbReference type="SAM" id="MobiDB-lite"/>
    </source>
</evidence>
<dbReference type="AlphaFoldDB" id="A0A446B551"/>
<dbReference type="PANTHER" id="PTHR34365">
    <property type="entry name" value="ENOLASE (DUF1399)"/>
    <property type="match status" value="1"/>
</dbReference>
<dbReference type="InterPro" id="IPR009836">
    <property type="entry name" value="GRDP-like"/>
</dbReference>
<dbReference type="Pfam" id="PF07173">
    <property type="entry name" value="GRDP-like"/>
    <property type="match status" value="1"/>
</dbReference>
<sequence length="1045" mass="115388">MTKESKEATDAKDARRPSMLKRLAGLGAASADKSTTNTTANTDSDDAQTPAPPPAYDATVGDQQAATEDEAANLTAAFENLTLTNAPSHPSPETCLAHLKLLFAIQWMKEDVGFTDGLWGLWDARAGPVSPALKGRPEKEKAKEQGEEERAPEPSIEEKINNKNLENLSRIREKRWAIFVARAVFRYEVWWKLLSKTIHEHRLSQRDIEHGRPDYINFPTDVNAVLTWTEDMLPPLDVLMVWHTHMLNPRAFLEDAMLSGLRRFWVTGMPWDLINKAIDTDFNYTVSDGCKARWTQQTGLAWDNVDGRLTRTIRCPRCNGRVRIPWTTCGRAEDYQDPEPPVLTGTGYGDSNLEHLCTACGTVIRRELLSVANFVADTKALLGSMNRPMPGTVLDPKTGTPAGPLMQGRVVRKAAHSFPNRLLKSGCNSIRSRITELMSSGATPDPTMALVRREIEAVLAERTNIRQIDGVSTVGRYALPAESRIAIRKMMSRYWQNCSMFAVELCGAVMRQGIFVEKMCKLDWLHSPSARATMVRLLHKYVRFIEIMRKRPNQIVVPTLDVDLAWHTHQLSPSRYYMYTVAKTGRFIDHDDKIDENTLSKQFEWTSKVYQELYGEVYSACTCWYCEAIRSAHISTVGSALGLSKQAKTESFHNTGAAALHPPSMSAHISAHNSVTLLPDPSVPPPTAARVAARLAAAHRRRLDAAYARARARAEKKGRPTLPPRRDDALVYDHWGYPYVYAAPYAYPLWWTPGIYGAWYPGYVVMCASGAWGNCVSGTAVVEVTPVGTAWEAAAVGAAAAEAAVDVEVVVAAFASALSVCCDMAEFDPIEFFGTGAPEGPRLISGVTKHPVSPSRTFVNITPEGSVVGPALDQPGASPVASPNVSSHSDPTSASAKASPLTRYVSSRQRHEKIALSLPEGSVLDYDEGSRDHHHQSKSAAAHERLALALERQGGAPQPEATASHPDTQDTETGSSISLCDENDTETKEERDGMTAEMMLSVIHERRRRQFAGQDRSYMLKAPRARKRQSSSPLHGHKDKTGRWS</sequence>
<organism evidence="2 3">
    <name type="scientific">Thermothielavioides terrestris</name>
    <dbReference type="NCBI Taxonomy" id="2587410"/>
    <lineage>
        <taxon>Eukaryota</taxon>
        <taxon>Fungi</taxon>
        <taxon>Dikarya</taxon>
        <taxon>Ascomycota</taxon>
        <taxon>Pezizomycotina</taxon>
        <taxon>Sordariomycetes</taxon>
        <taxon>Sordariomycetidae</taxon>
        <taxon>Sordariales</taxon>
        <taxon>Chaetomiaceae</taxon>
        <taxon>Thermothielavioides</taxon>
    </lineage>
</organism>
<feature type="region of interest" description="Disordered" evidence="1">
    <location>
        <begin position="1"/>
        <end position="67"/>
    </location>
</feature>
<feature type="compositionally biased region" description="Basic residues" evidence="1">
    <location>
        <begin position="1023"/>
        <end position="1038"/>
    </location>
</feature>
<reference evidence="2 3" key="1">
    <citation type="submission" date="2018-04" db="EMBL/GenBank/DDBJ databases">
        <authorList>
            <person name="Huttner S."/>
            <person name="Dainat J."/>
        </authorList>
    </citation>
    <scope>NUCLEOTIDE SEQUENCE [LARGE SCALE GENOMIC DNA]</scope>
</reference>
<feature type="compositionally biased region" description="Basic and acidic residues" evidence="1">
    <location>
        <begin position="1"/>
        <end position="16"/>
    </location>
</feature>
<feature type="compositionally biased region" description="Basic and acidic residues" evidence="1">
    <location>
        <begin position="135"/>
        <end position="157"/>
    </location>
</feature>
<evidence type="ECO:0000313" key="2">
    <source>
        <dbReference type="EMBL" id="SPQ17633.1"/>
    </source>
</evidence>
<gene>
    <name evidence="2" type="ORF">TT172_LOCUS52</name>
</gene>
<name>A0A446B551_9PEZI</name>
<feature type="compositionally biased region" description="Polar residues" evidence="1">
    <location>
        <begin position="881"/>
        <end position="896"/>
    </location>
</feature>
<feature type="compositionally biased region" description="Basic and acidic residues" evidence="1">
    <location>
        <begin position="985"/>
        <end position="994"/>
    </location>
</feature>
<feature type="region of interest" description="Disordered" evidence="1">
    <location>
        <begin position="953"/>
        <end position="1045"/>
    </location>
</feature>
<proteinExistence type="predicted"/>
<accession>A0A446B551</accession>
<dbReference type="PANTHER" id="PTHR34365:SF7">
    <property type="entry name" value="GLYCINE-RICH DOMAIN-CONTAINING PROTEIN 1"/>
    <property type="match status" value="1"/>
</dbReference>
<dbReference type="Proteomes" id="UP000289323">
    <property type="component" value="Unassembled WGS sequence"/>
</dbReference>
<evidence type="ECO:0000313" key="3">
    <source>
        <dbReference type="Proteomes" id="UP000289323"/>
    </source>
</evidence>
<feature type="compositionally biased region" description="Low complexity" evidence="1">
    <location>
        <begin position="28"/>
        <end position="42"/>
    </location>
</feature>
<feature type="region of interest" description="Disordered" evidence="1">
    <location>
        <begin position="129"/>
        <end position="157"/>
    </location>
</feature>
<feature type="region of interest" description="Disordered" evidence="1">
    <location>
        <begin position="863"/>
        <end position="913"/>
    </location>
</feature>
<dbReference type="EMBL" id="OUUZ01000001">
    <property type="protein sequence ID" value="SPQ17633.1"/>
    <property type="molecule type" value="Genomic_DNA"/>
</dbReference>
<protein>
    <submittedName>
        <fullName evidence="2">5c39b1fb-45f6-4c03-bd25-c59abf87d668</fullName>
    </submittedName>
</protein>